<evidence type="ECO:0000313" key="1">
    <source>
        <dbReference type="EMBL" id="WGD97075.1"/>
    </source>
</evidence>
<protein>
    <submittedName>
        <fullName evidence="1">Uncharacterized protein</fullName>
    </submittedName>
</protein>
<dbReference type="Proteomes" id="UP001218488">
    <property type="component" value="Chromosome"/>
</dbReference>
<evidence type="ECO:0000313" key="2">
    <source>
        <dbReference type="Proteomes" id="UP001218488"/>
    </source>
</evidence>
<proteinExistence type="predicted"/>
<accession>A0AC61YQI5</accession>
<organism evidence="1 2">
    <name type="scientific">Bacillus safensis</name>
    <dbReference type="NCBI Taxonomy" id="561879"/>
    <lineage>
        <taxon>Bacteria</taxon>
        <taxon>Bacillati</taxon>
        <taxon>Bacillota</taxon>
        <taxon>Bacilli</taxon>
        <taxon>Bacillales</taxon>
        <taxon>Bacillaceae</taxon>
        <taxon>Bacillus</taxon>
    </lineage>
</organism>
<gene>
    <name evidence="1" type="ORF">P5627_14635</name>
</gene>
<reference evidence="1" key="1">
    <citation type="submission" date="2025-02" db="EMBL/GenBank/DDBJ databases">
        <title>Complete genome sequences of 52 Bacillus and Priestia strains isolated from West-African fermentations and 26 reference strains from the DSMZ collection.</title>
        <authorList>
            <person name="Wiedenbein E.S."/>
            <person name="Canoy T.S."/>
            <person name="Hui Y."/>
            <person name="Parkouda C."/>
            <person name="Dawende C."/>
            <person name="Ametefe E."/>
            <person name="Jespersen L."/>
            <person name="Nielsen D.S."/>
        </authorList>
    </citation>
    <scope>NUCLEOTIDE SEQUENCE</scope>
    <source>
        <strain evidence="1">PRO33</strain>
    </source>
</reference>
<name>A0AC61YQI5_BACIA</name>
<sequence>MKKKKPKKNTQKLTDRDLRELMGQNMQQLKRAKGGAYNRK</sequence>
<dbReference type="EMBL" id="CP121752">
    <property type="protein sequence ID" value="WGD97075.1"/>
    <property type="molecule type" value="Genomic_DNA"/>
</dbReference>